<keyword evidence="2" id="KW-1185">Reference proteome</keyword>
<name>A0A9P1JXT1_9PROT</name>
<dbReference type="KEGG" id="abs:AZOBR_p270067"/>
<evidence type="ECO:0000313" key="2">
    <source>
        <dbReference type="Proteomes" id="UP000007319"/>
    </source>
</evidence>
<keyword evidence="1" id="KW-0614">Plasmid</keyword>
<proteinExistence type="predicted"/>
<organism evidence="1 2">
    <name type="scientific">Azospirillum baldaniorum</name>
    <dbReference type="NCBI Taxonomy" id="1064539"/>
    <lineage>
        <taxon>Bacteria</taxon>
        <taxon>Pseudomonadati</taxon>
        <taxon>Pseudomonadota</taxon>
        <taxon>Alphaproteobacteria</taxon>
        <taxon>Rhodospirillales</taxon>
        <taxon>Azospirillaceae</taxon>
        <taxon>Azospirillum</taxon>
    </lineage>
</organism>
<gene>
    <name evidence="1" type="ORF">AZOBR_p270067</name>
</gene>
<dbReference type="EMBL" id="HE577329">
    <property type="protein sequence ID" value="CCD01871.1"/>
    <property type="molecule type" value="Genomic_DNA"/>
</dbReference>
<protein>
    <submittedName>
        <fullName evidence="1">Uncharacterized protein</fullName>
    </submittedName>
</protein>
<evidence type="ECO:0000313" key="1">
    <source>
        <dbReference type="EMBL" id="CCD01871.1"/>
    </source>
</evidence>
<accession>A0A9P1JXT1</accession>
<reference evidence="1 2" key="1">
    <citation type="journal article" date="2011" name="PLoS Genet.">
        <title>Azospirillum genomes reveal transition of bacteria from aquatic to terrestrial environments.</title>
        <authorList>
            <person name="Wisniewski-Dye F."/>
            <person name="Borziak K."/>
            <person name="Khalsa-Moyers G."/>
            <person name="Alexandre G."/>
            <person name="Sukharnikov L.O."/>
            <person name="Wuichet K."/>
            <person name="Hurst G.B."/>
            <person name="McDonald W.H."/>
            <person name="Robertson J.S."/>
            <person name="Barbe V."/>
            <person name="Calteau A."/>
            <person name="Rouy Z."/>
            <person name="Mangenot S."/>
            <person name="Prigent-Combaret C."/>
            <person name="Normand P."/>
            <person name="Boyer M."/>
            <person name="Siguier P."/>
            <person name="Dessaux Y."/>
            <person name="Elmerich C."/>
            <person name="Condemine G."/>
            <person name="Krishnen G."/>
            <person name="Kennedy I."/>
            <person name="Paterson A.H."/>
            <person name="Gonzalez V."/>
            <person name="Mavingui P."/>
            <person name="Zhulin I.B."/>
        </authorList>
    </citation>
    <scope>NUCLEOTIDE SEQUENCE [LARGE SCALE GENOMIC DNA]</scope>
    <source>
        <strain evidence="1 2">Sp245</strain>
    </source>
</reference>
<dbReference type="AlphaFoldDB" id="A0A9P1JXT1"/>
<sequence>MPSKKTSIVTEYYSAIGCSVVVPEMCEEGLENELIT</sequence>
<dbReference type="Proteomes" id="UP000007319">
    <property type="component" value="Plasmid AZOBR_p2"/>
</dbReference>
<geneLocation type="plasmid" evidence="1 2">
    <name>AZOBR_p2</name>
</geneLocation>